<evidence type="ECO:0000256" key="2">
    <source>
        <dbReference type="ARBA" id="ARBA00022475"/>
    </source>
</evidence>
<dbReference type="AlphaFoldDB" id="A0A085A860"/>
<evidence type="ECO:0000256" key="4">
    <source>
        <dbReference type="ARBA" id="ARBA00022989"/>
    </source>
</evidence>
<evidence type="ECO:0000313" key="11">
    <source>
        <dbReference type="EMBL" id="KFC06405.1"/>
    </source>
</evidence>
<dbReference type="Proteomes" id="UP000028630">
    <property type="component" value="Unassembled WGS sequence"/>
</dbReference>
<dbReference type="InterPro" id="IPR052175">
    <property type="entry name" value="ComplexI-like_HydComp"/>
</dbReference>
<evidence type="ECO:0000256" key="1">
    <source>
        <dbReference type="ARBA" id="ARBA00004651"/>
    </source>
</evidence>
<keyword evidence="5 11" id="KW-0560">Oxidoreductase</keyword>
<dbReference type="OrthoDB" id="9768329at2"/>
<feature type="transmembrane region" description="Helical" evidence="8">
    <location>
        <begin position="271"/>
        <end position="294"/>
    </location>
</feature>
<dbReference type="eggNOG" id="COG0651">
    <property type="taxonomic scope" value="Bacteria"/>
</dbReference>
<feature type="transmembrane region" description="Helical" evidence="8">
    <location>
        <begin position="165"/>
        <end position="186"/>
    </location>
</feature>
<keyword evidence="11" id="KW-0456">Lyase</keyword>
<dbReference type="GO" id="GO:0016491">
    <property type="term" value="F:oxidoreductase activity"/>
    <property type="evidence" value="ECO:0007669"/>
    <property type="project" value="UniProtKB-KW"/>
</dbReference>
<feature type="transmembrane region" description="Helical" evidence="8">
    <location>
        <begin position="206"/>
        <end position="227"/>
    </location>
</feature>
<gene>
    <name evidence="11" type="primary">hyfB</name>
    <name evidence="11" type="ORF">GTGU_02556</name>
</gene>
<dbReference type="EC" id="1.-.-.-" evidence="11"/>
<dbReference type="InterPro" id="IPR001750">
    <property type="entry name" value="ND/Mrp_TM"/>
</dbReference>
<feature type="domain" description="NADH-Ubiquinone oxidoreductase (complex I) chain 5 N-terminal" evidence="10">
    <location>
        <begin position="62"/>
        <end position="105"/>
    </location>
</feature>
<dbReference type="EC" id="1.6.5.3" evidence="11"/>
<evidence type="ECO:0000256" key="6">
    <source>
        <dbReference type="ARBA" id="ARBA00023136"/>
    </source>
</evidence>
<keyword evidence="6 8" id="KW-0472">Membrane</keyword>
<organism evidence="11 12">
    <name type="scientific">Trabulsiella guamensis ATCC 49490</name>
    <dbReference type="NCBI Taxonomy" id="1005994"/>
    <lineage>
        <taxon>Bacteria</taxon>
        <taxon>Pseudomonadati</taxon>
        <taxon>Pseudomonadota</taxon>
        <taxon>Gammaproteobacteria</taxon>
        <taxon>Enterobacterales</taxon>
        <taxon>Enterobacteriaceae</taxon>
        <taxon>Trabulsiella</taxon>
    </lineage>
</organism>
<dbReference type="Pfam" id="PF00361">
    <property type="entry name" value="Proton_antipo_M"/>
    <property type="match status" value="1"/>
</dbReference>
<dbReference type="GO" id="GO:0005886">
    <property type="term" value="C:plasma membrane"/>
    <property type="evidence" value="ECO:0007669"/>
    <property type="project" value="UniProtKB-SubCell"/>
</dbReference>
<dbReference type="InterPro" id="IPR001516">
    <property type="entry name" value="Proton_antipo_N"/>
</dbReference>
<evidence type="ECO:0000256" key="5">
    <source>
        <dbReference type="ARBA" id="ARBA00023002"/>
    </source>
</evidence>
<evidence type="ECO:0000259" key="10">
    <source>
        <dbReference type="Pfam" id="PF00662"/>
    </source>
</evidence>
<dbReference type="GO" id="GO:0016829">
    <property type="term" value="F:lyase activity"/>
    <property type="evidence" value="ECO:0007669"/>
    <property type="project" value="UniProtKB-KW"/>
</dbReference>
<evidence type="ECO:0000256" key="3">
    <source>
        <dbReference type="ARBA" id="ARBA00022692"/>
    </source>
</evidence>
<accession>A0A085A860</accession>
<feature type="transmembrane region" description="Helical" evidence="8">
    <location>
        <begin position="135"/>
        <end position="153"/>
    </location>
</feature>
<dbReference type="PANTHER" id="PTHR42682">
    <property type="entry name" value="HYDROGENASE-4 COMPONENT F"/>
    <property type="match status" value="1"/>
</dbReference>
<keyword evidence="12" id="KW-1185">Reference proteome</keyword>
<dbReference type="PRINTS" id="PR01434">
    <property type="entry name" value="NADHDHGNASE5"/>
</dbReference>
<feature type="transmembrane region" description="Helical" evidence="8">
    <location>
        <begin position="330"/>
        <end position="362"/>
    </location>
</feature>
<feature type="transmembrane region" description="Helical" evidence="8">
    <location>
        <begin position="6"/>
        <end position="24"/>
    </location>
</feature>
<feature type="transmembrane region" description="Helical" evidence="8">
    <location>
        <begin position="531"/>
        <end position="551"/>
    </location>
</feature>
<feature type="transmembrane region" description="Helical" evidence="8">
    <location>
        <begin position="651"/>
        <end position="670"/>
    </location>
</feature>
<feature type="transmembrane region" description="Helical" evidence="8">
    <location>
        <begin position="80"/>
        <end position="100"/>
    </location>
</feature>
<feature type="transmembrane region" description="Helical" evidence="8">
    <location>
        <begin position="374"/>
        <end position="396"/>
    </location>
</feature>
<protein>
    <submittedName>
        <fullName evidence="11">Hydrogenase-4 component B/formate hydrogenlyase subunit 3</fullName>
        <ecNumber evidence="11">1.-.-.-</ecNumber>
        <ecNumber evidence="11">1.6.5.3</ecNumber>
    </submittedName>
</protein>
<feature type="transmembrane region" description="Helical" evidence="8">
    <location>
        <begin position="112"/>
        <end position="129"/>
    </location>
</feature>
<keyword evidence="4 8" id="KW-1133">Transmembrane helix</keyword>
<keyword evidence="3 7" id="KW-0812">Transmembrane</keyword>
<feature type="transmembrane region" description="Helical" evidence="8">
    <location>
        <begin position="301"/>
        <end position="324"/>
    </location>
</feature>
<feature type="transmembrane region" description="Helical" evidence="8">
    <location>
        <begin position="425"/>
        <end position="449"/>
    </location>
</feature>
<feature type="transmembrane region" description="Helical" evidence="8">
    <location>
        <begin position="239"/>
        <end position="259"/>
    </location>
</feature>
<proteinExistence type="predicted"/>
<dbReference type="EMBL" id="JMTB01000081">
    <property type="protein sequence ID" value="KFC06405.1"/>
    <property type="molecule type" value="Genomic_DNA"/>
</dbReference>
<feature type="transmembrane region" description="Helical" evidence="8">
    <location>
        <begin position="470"/>
        <end position="494"/>
    </location>
</feature>
<feature type="transmembrane region" description="Helical" evidence="8">
    <location>
        <begin position="36"/>
        <end position="60"/>
    </location>
</feature>
<feature type="domain" description="NADH:quinone oxidoreductase/Mrp antiporter transmembrane" evidence="9">
    <location>
        <begin position="137"/>
        <end position="417"/>
    </location>
</feature>
<evidence type="ECO:0000256" key="7">
    <source>
        <dbReference type="RuleBase" id="RU000320"/>
    </source>
</evidence>
<sequence>MDSLQLLMWSVVLYVAGGVISLLMQNHERGAIRIAGLCAIAGGILGLLSALPVLLGGEVLTWSATGPFSFAPFSLRMDSLAAFMVTVISLLVTLCALYSLSYMEEYLGKGAASMGFFMNLFIASMVGLMVMDNGFWFIILFEMMSLASWFLVIADQSEESIKAGLLYFFIAHAGSVLIMVAFFLMWRESGSLEFESFRHLSLSPVMASVVFILAFLGFGAKAGMLPLHSWLPKAHPAAPSHASALMSGVMVKVGIFGIIKVGVDLLGASQSWWGILVLAFGAVSSVLGVLYALAEHDIKRLLAWHTVENIGIILMGVGVGMVGIASHHPLLAVIGLLGALFHLLNHALFKGLLFLGAGAVIFRVHTRDMEKMGGLAKLMPLTGTAFLIGCMSISALPPLNGFVSEWFTYQSLFTMSHDGDFAMRLAGPVAIVMLAITGALAAMCFVKVYGISFCGGARSEQAEHAREVPWPMTTAMIVMALLCVALGVGASLVAPVLAQVATSLTHGADVTVASNMLLQPGDSAQAMLSPAVSFLLLIALPVLPLAVWWALRGDRGAFRRRGEPWACGYAWEEAMSASAGSFTQPLRVMFAPLYRMRKQLDPSTALNRSLTKVTEGAAAVEPFWDDRIIWPLVRLVQRMGAGIQRMQSGDFRLYCLYVVVALIVLLLTVAL</sequence>
<comment type="caution">
    <text evidence="11">The sequence shown here is derived from an EMBL/GenBank/DDBJ whole genome shotgun (WGS) entry which is preliminary data.</text>
</comment>
<dbReference type="Gene3D" id="1.20.5.2700">
    <property type="match status" value="1"/>
</dbReference>
<evidence type="ECO:0000259" key="9">
    <source>
        <dbReference type="Pfam" id="PF00361"/>
    </source>
</evidence>
<dbReference type="RefSeq" id="WP_038157545.1">
    <property type="nucleotide sequence ID" value="NZ_JMTB01000081.1"/>
</dbReference>
<name>A0A085A860_9ENTR</name>
<dbReference type="NCBIfam" id="NF005086">
    <property type="entry name" value="PRK06521.1"/>
    <property type="match status" value="1"/>
</dbReference>
<comment type="subcellular location">
    <subcellularLocation>
        <location evidence="1">Cell membrane</location>
        <topology evidence="1">Multi-pass membrane protein</topology>
    </subcellularLocation>
    <subcellularLocation>
        <location evidence="7">Membrane</location>
        <topology evidence="7">Multi-pass membrane protein</topology>
    </subcellularLocation>
</comment>
<reference evidence="12" key="1">
    <citation type="submission" date="2014-05" db="EMBL/GenBank/DDBJ databases">
        <title>ATOL: Assembling a taxonomically balanced genome-scale reconstruction of the evolutionary history of the Enterobacteriaceae.</title>
        <authorList>
            <person name="Plunkett G. III"/>
            <person name="Neeno-Eckwall E.C."/>
            <person name="Glasner J.D."/>
            <person name="Perna N.T."/>
        </authorList>
    </citation>
    <scope>NUCLEOTIDE SEQUENCE [LARGE SCALE GENOMIC DNA]</scope>
    <source>
        <strain evidence="12">ATCC 49490</strain>
    </source>
</reference>
<evidence type="ECO:0000256" key="8">
    <source>
        <dbReference type="SAM" id="Phobius"/>
    </source>
</evidence>
<dbReference type="Pfam" id="PF00662">
    <property type="entry name" value="Proton_antipo_N"/>
    <property type="match status" value="1"/>
</dbReference>
<evidence type="ECO:0000313" key="12">
    <source>
        <dbReference type="Proteomes" id="UP000028630"/>
    </source>
</evidence>
<keyword evidence="2" id="KW-1003">Cell membrane</keyword>
<dbReference type="PANTHER" id="PTHR42682:SF3">
    <property type="entry name" value="FORMATE HYDROGENLYASE SUBUNIT 3-RELATED"/>
    <property type="match status" value="1"/>
</dbReference>